<protein>
    <submittedName>
        <fullName evidence="2">Uncharacterized protein</fullName>
    </submittedName>
</protein>
<name>A0A8T0NZ78_PANVG</name>
<feature type="region of interest" description="Disordered" evidence="1">
    <location>
        <begin position="1"/>
        <end position="155"/>
    </location>
</feature>
<evidence type="ECO:0000256" key="1">
    <source>
        <dbReference type="SAM" id="MobiDB-lite"/>
    </source>
</evidence>
<proteinExistence type="predicted"/>
<dbReference type="Proteomes" id="UP000823388">
    <property type="component" value="Chromosome 9K"/>
</dbReference>
<keyword evidence="3" id="KW-1185">Reference proteome</keyword>
<evidence type="ECO:0000313" key="2">
    <source>
        <dbReference type="EMBL" id="KAG2554743.1"/>
    </source>
</evidence>
<accession>A0A8T0NZ78</accession>
<reference evidence="2" key="1">
    <citation type="submission" date="2020-05" db="EMBL/GenBank/DDBJ databases">
        <title>WGS assembly of Panicum virgatum.</title>
        <authorList>
            <person name="Lovell J.T."/>
            <person name="Jenkins J."/>
            <person name="Shu S."/>
            <person name="Juenger T.E."/>
            <person name="Schmutz J."/>
        </authorList>
    </citation>
    <scope>NUCLEOTIDE SEQUENCE</scope>
    <source>
        <strain evidence="2">AP13</strain>
    </source>
</reference>
<comment type="caution">
    <text evidence="2">The sequence shown here is derived from an EMBL/GenBank/DDBJ whole genome shotgun (WGS) entry which is preliminary data.</text>
</comment>
<dbReference type="EMBL" id="CM029053">
    <property type="protein sequence ID" value="KAG2554743.1"/>
    <property type="molecule type" value="Genomic_DNA"/>
</dbReference>
<sequence length="155" mass="18022">MWRFPRRRRSSPRAPPLPSLPRSRSPPLPPPPRSRSRARSSINHHASIDPPEGRSRAVRLAQYTRRDSTPSASQSLPPAAAPIPHLTGDELLLQRREEAGDRQWRRGPHHPHARRHQPRARRLPRPRGQRQRLRRAPGVLHRRREEGSKQHHRPP</sequence>
<feature type="compositionally biased region" description="Low complexity" evidence="1">
    <location>
        <begin position="69"/>
        <end position="78"/>
    </location>
</feature>
<feature type="compositionally biased region" description="Pro residues" evidence="1">
    <location>
        <begin position="13"/>
        <end position="33"/>
    </location>
</feature>
<dbReference type="AlphaFoldDB" id="A0A8T0NZ78"/>
<organism evidence="2 3">
    <name type="scientific">Panicum virgatum</name>
    <name type="common">Blackwell switchgrass</name>
    <dbReference type="NCBI Taxonomy" id="38727"/>
    <lineage>
        <taxon>Eukaryota</taxon>
        <taxon>Viridiplantae</taxon>
        <taxon>Streptophyta</taxon>
        <taxon>Embryophyta</taxon>
        <taxon>Tracheophyta</taxon>
        <taxon>Spermatophyta</taxon>
        <taxon>Magnoliopsida</taxon>
        <taxon>Liliopsida</taxon>
        <taxon>Poales</taxon>
        <taxon>Poaceae</taxon>
        <taxon>PACMAD clade</taxon>
        <taxon>Panicoideae</taxon>
        <taxon>Panicodae</taxon>
        <taxon>Paniceae</taxon>
        <taxon>Panicinae</taxon>
        <taxon>Panicum</taxon>
        <taxon>Panicum sect. Hiantes</taxon>
    </lineage>
</organism>
<gene>
    <name evidence="2" type="ORF">PVAP13_9KG590400</name>
</gene>
<evidence type="ECO:0000313" key="3">
    <source>
        <dbReference type="Proteomes" id="UP000823388"/>
    </source>
</evidence>
<feature type="compositionally biased region" description="Basic residues" evidence="1">
    <location>
        <begin position="105"/>
        <end position="135"/>
    </location>
</feature>
<feature type="compositionally biased region" description="Basic and acidic residues" evidence="1">
    <location>
        <begin position="92"/>
        <end position="104"/>
    </location>
</feature>
<feature type="compositionally biased region" description="Basic residues" evidence="1">
    <location>
        <begin position="1"/>
        <end position="11"/>
    </location>
</feature>